<name>A0A8D8Z9W2_9HEMI</name>
<protein>
    <submittedName>
        <fullName evidence="1">Uncharacterized protein</fullName>
    </submittedName>
</protein>
<organism evidence="1">
    <name type="scientific">Cacopsylla melanoneura</name>
    <dbReference type="NCBI Taxonomy" id="428564"/>
    <lineage>
        <taxon>Eukaryota</taxon>
        <taxon>Metazoa</taxon>
        <taxon>Ecdysozoa</taxon>
        <taxon>Arthropoda</taxon>
        <taxon>Hexapoda</taxon>
        <taxon>Insecta</taxon>
        <taxon>Pterygota</taxon>
        <taxon>Neoptera</taxon>
        <taxon>Paraneoptera</taxon>
        <taxon>Hemiptera</taxon>
        <taxon>Sternorrhyncha</taxon>
        <taxon>Psylloidea</taxon>
        <taxon>Psyllidae</taxon>
        <taxon>Psyllinae</taxon>
        <taxon>Cacopsylla</taxon>
    </lineage>
</organism>
<evidence type="ECO:0000313" key="1">
    <source>
        <dbReference type="EMBL" id="CAG6743462.1"/>
    </source>
</evidence>
<proteinExistence type="predicted"/>
<sequence length="100" mass="12025">MFDDKVTIFLHPIRFDGFVYHAYYYSSGHKYFRYKTAVCFDNIMGGFFHSKAVSNLFNSFQDIFIFLFRVPIDNDSLITDYRIFELSFPRPNTTYKQEHC</sequence>
<accession>A0A8D8Z9W2</accession>
<reference evidence="1" key="1">
    <citation type="submission" date="2021-05" db="EMBL/GenBank/DDBJ databases">
        <authorList>
            <person name="Alioto T."/>
            <person name="Alioto T."/>
            <person name="Gomez Garrido J."/>
        </authorList>
    </citation>
    <scope>NUCLEOTIDE SEQUENCE</scope>
</reference>
<dbReference type="AlphaFoldDB" id="A0A8D8Z9W2"/>
<dbReference type="EMBL" id="HBUF01448267">
    <property type="protein sequence ID" value="CAG6743462.1"/>
    <property type="molecule type" value="Transcribed_RNA"/>
</dbReference>